<accession>A0A2N3LK19</accession>
<sequence>MILCYRIQAQGADLEDLAVLPGELLAGLPGELLDVLPDGHNAVLPGTGLLVGHDAVHPNVALPDTGVHGIGQQTEYGKTEICGHLP</sequence>
<dbReference type="EMBL" id="PIQO01000007">
    <property type="protein sequence ID" value="PKR84968.1"/>
    <property type="molecule type" value="Genomic_DNA"/>
</dbReference>
<proteinExistence type="predicted"/>
<reference evidence="1 2" key="1">
    <citation type="submission" date="2017-11" db="EMBL/GenBank/DDBJ databases">
        <title>Bacillus camelliae sp. nov., isolated from pu'er tea.</title>
        <authorList>
            <person name="Niu L."/>
        </authorList>
    </citation>
    <scope>NUCLEOTIDE SEQUENCE [LARGE SCALE GENOMIC DNA]</scope>
    <source>
        <strain evidence="1 2">7578-1</strain>
    </source>
</reference>
<evidence type="ECO:0000313" key="1">
    <source>
        <dbReference type="EMBL" id="PKR84968.1"/>
    </source>
</evidence>
<dbReference type="Proteomes" id="UP000233440">
    <property type="component" value="Unassembled WGS sequence"/>
</dbReference>
<dbReference type="AlphaFoldDB" id="A0A2N3LK19"/>
<gene>
    <name evidence="1" type="ORF">CWO92_11435</name>
</gene>
<comment type="caution">
    <text evidence="1">The sequence shown here is derived from an EMBL/GenBank/DDBJ whole genome shotgun (WGS) entry which is preliminary data.</text>
</comment>
<evidence type="ECO:0000313" key="2">
    <source>
        <dbReference type="Proteomes" id="UP000233440"/>
    </source>
</evidence>
<organism evidence="1 2">
    <name type="scientific">Heyndrickxia camelliae</name>
    <dbReference type="NCBI Taxonomy" id="1707093"/>
    <lineage>
        <taxon>Bacteria</taxon>
        <taxon>Bacillati</taxon>
        <taxon>Bacillota</taxon>
        <taxon>Bacilli</taxon>
        <taxon>Bacillales</taxon>
        <taxon>Bacillaceae</taxon>
        <taxon>Heyndrickxia</taxon>
    </lineage>
</organism>
<name>A0A2N3LK19_9BACI</name>
<protein>
    <submittedName>
        <fullName evidence="1">Uncharacterized protein</fullName>
    </submittedName>
</protein>
<keyword evidence="2" id="KW-1185">Reference proteome</keyword>